<evidence type="ECO:0000313" key="13">
    <source>
        <dbReference type="Proteomes" id="UP000027866"/>
    </source>
</evidence>
<dbReference type="SUPFAM" id="SSF63411">
    <property type="entry name" value="LuxS/MPP-like metallohydrolase"/>
    <property type="match status" value="3"/>
</dbReference>
<feature type="signal peptide" evidence="9">
    <location>
        <begin position="1"/>
        <end position="26"/>
    </location>
</feature>
<keyword evidence="9" id="KW-0732">Signal</keyword>
<evidence type="ECO:0000256" key="6">
    <source>
        <dbReference type="ARBA" id="ARBA00022833"/>
    </source>
</evidence>
<evidence type="ECO:0000313" key="12">
    <source>
        <dbReference type="EMBL" id="KEO99110.1"/>
    </source>
</evidence>
<evidence type="ECO:0000259" key="11">
    <source>
        <dbReference type="Pfam" id="PF05193"/>
    </source>
</evidence>
<evidence type="ECO:0000256" key="8">
    <source>
        <dbReference type="RuleBase" id="RU004447"/>
    </source>
</evidence>
<evidence type="ECO:0000259" key="10">
    <source>
        <dbReference type="Pfam" id="PF00675"/>
    </source>
</evidence>
<comment type="cofactor">
    <cofactor evidence="1">
        <name>Zn(2+)</name>
        <dbReference type="ChEBI" id="CHEBI:29105"/>
    </cofactor>
</comment>
<evidence type="ECO:0000256" key="2">
    <source>
        <dbReference type="ARBA" id="ARBA00007261"/>
    </source>
</evidence>
<dbReference type="InterPro" id="IPR011249">
    <property type="entry name" value="Metalloenz_LuxS/M16"/>
</dbReference>
<dbReference type="InterPro" id="IPR011765">
    <property type="entry name" value="Pept_M16_N"/>
</dbReference>
<keyword evidence="7" id="KW-0482">Metalloprotease</keyword>
<proteinExistence type="inferred from homology"/>
<keyword evidence="6" id="KW-0862">Zinc</keyword>
<dbReference type="KEGG" id="elq:Ga0102493_113131"/>
<dbReference type="InterPro" id="IPR007863">
    <property type="entry name" value="Peptidase_M16_C"/>
</dbReference>
<dbReference type="OrthoDB" id="9811314at2"/>
<dbReference type="Proteomes" id="UP000027866">
    <property type="component" value="Unassembled WGS sequence"/>
</dbReference>
<keyword evidence="13" id="KW-1185">Reference proteome</keyword>
<dbReference type="GO" id="GO:0004222">
    <property type="term" value="F:metalloendopeptidase activity"/>
    <property type="evidence" value="ECO:0007669"/>
    <property type="project" value="InterPro"/>
</dbReference>
<evidence type="ECO:0000256" key="5">
    <source>
        <dbReference type="ARBA" id="ARBA00022801"/>
    </source>
</evidence>
<dbReference type="AlphaFoldDB" id="A0A074N2S5"/>
<dbReference type="PANTHER" id="PTHR43690:SF17">
    <property type="entry name" value="PROTEIN YHJJ"/>
    <property type="match status" value="1"/>
</dbReference>
<feature type="chain" id="PRO_5001699190" evidence="9">
    <location>
        <begin position="27"/>
        <end position="954"/>
    </location>
</feature>
<evidence type="ECO:0000256" key="3">
    <source>
        <dbReference type="ARBA" id="ARBA00022670"/>
    </source>
</evidence>
<dbReference type="Gene3D" id="3.30.830.10">
    <property type="entry name" value="Metalloenzyme, LuxS/M16 peptidase-like"/>
    <property type="match status" value="4"/>
</dbReference>
<evidence type="ECO:0000256" key="9">
    <source>
        <dbReference type="SAM" id="SignalP"/>
    </source>
</evidence>
<feature type="domain" description="Peptidase M16 C-terminal" evidence="11">
    <location>
        <begin position="231"/>
        <end position="406"/>
    </location>
</feature>
<organism evidence="12 13">
    <name type="scientific">Erythrobacter litoralis</name>
    <dbReference type="NCBI Taxonomy" id="39960"/>
    <lineage>
        <taxon>Bacteria</taxon>
        <taxon>Pseudomonadati</taxon>
        <taxon>Pseudomonadota</taxon>
        <taxon>Alphaproteobacteria</taxon>
        <taxon>Sphingomonadales</taxon>
        <taxon>Erythrobacteraceae</taxon>
        <taxon>Erythrobacter/Porphyrobacter group</taxon>
        <taxon>Erythrobacter</taxon>
    </lineage>
</organism>
<dbReference type="InterPro" id="IPR001431">
    <property type="entry name" value="Pept_M16_Zn_BS"/>
</dbReference>
<keyword evidence="5" id="KW-0378">Hydrolase</keyword>
<dbReference type="GO" id="GO:0006508">
    <property type="term" value="P:proteolysis"/>
    <property type="evidence" value="ECO:0007669"/>
    <property type="project" value="UniProtKB-KW"/>
</dbReference>
<comment type="similarity">
    <text evidence="2 8">Belongs to the peptidase M16 family.</text>
</comment>
<dbReference type="PATRIC" id="fig|39960.10.peg.2225"/>
<evidence type="ECO:0000256" key="7">
    <source>
        <dbReference type="ARBA" id="ARBA00023049"/>
    </source>
</evidence>
<dbReference type="PANTHER" id="PTHR43690">
    <property type="entry name" value="NARDILYSIN"/>
    <property type="match status" value="1"/>
</dbReference>
<comment type="caution">
    <text evidence="12">The sequence shown here is derived from an EMBL/GenBank/DDBJ whole genome shotgun (WGS) entry which is preliminary data.</text>
</comment>
<keyword evidence="3" id="KW-0645">Protease</keyword>
<accession>A0A074N2S5</accession>
<feature type="domain" description="Peptidase M16 N-terminal" evidence="10">
    <location>
        <begin position="69"/>
        <end position="192"/>
    </location>
</feature>
<sequence>MISTLRLFAAGLWLALVPPALVPLHAQDPPAQAGGEAPADAPRWAFEDSDVPVDAGYVFGTLPNGMRYILRENATPDGTALVRMRIGSGSLEERADERGLSHYLEHMAFNGSTGVPEGEMVRLLEREGLAFGADTNASTGYEAVTYKLDLPRNDEGLLDTALMLMRETASELTIAPAAVERERGVILAERRDRAGHALSAYEDEVEFLAPAARYGERLPIGTLEVLESAGAADIRALYERTYVPANTVLVVVGDYPVELMEAKVRAMFADWQGGPAPEEPVTGPVDAARKGLTDIHIDPALSESVALSRLSPFEDEADTLAARERATLRSIGYSIVNRRLAALARGADAPFNSARFSSGDLFEDARLTSLTVNTADGQWREGMLAAVRAVNEALTHGFTRAELDEQLAGRRTGLQNLAAAAETRTHAAYVSGALRLVDDGTIPTEPEFRLALFEKLAARITPETVHDALIEDAAPLEEPLIRVEGRTAPSGGEDALRGAFAEAMALPIAPPDEAGALAFAYGDFGEPGNVVEDRVDERLGIRLVAFDNGVRLNLRRTDIRKDRLQVRIAVDGGQLLETVEDPLATAMVVALAGGGLGAHSQDELATILAGRTVSFGVSSASDSFVVTGGTTPRDLELQLQLAAALLTDPGYRPEGEERYARSVENYFASLDATPGRALGTAIGGILSDGDPRFTLQPQEAYLAKDFAQLLDVLADRFERGAIEVAIVGDIEEDEAIAAVAATLGALPRREASFRERTEARKRTFTRDRSPRVLTHAGEADQALVRLTWPTTDDSDHEEALRLAVLARAVRIALTDSLREELGEAYSPGASSSPSRTYEGYGTFQVQAALDVASVDIARAAIVGVVEDFRAGKIDADTIERAKRPLLEDYQNALKTLTGWMNLVRRVQSEPERIDRWLAVPERLGRIGAQEIAAAAERWLDPAGAVEILVLPRGD</sequence>
<dbReference type="EMBL" id="JMIX01000002">
    <property type="protein sequence ID" value="KEO99110.1"/>
    <property type="molecule type" value="Genomic_DNA"/>
</dbReference>
<feature type="domain" description="Peptidase M16 C-terminal" evidence="11">
    <location>
        <begin position="708"/>
        <end position="884"/>
    </location>
</feature>
<keyword evidence="4" id="KW-0479">Metal-binding</keyword>
<dbReference type="GO" id="GO:0046872">
    <property type="term" value="F:metal ion binding"/>
    <property type="evidence" value="ECO:0007669"/>
    <property type="project" value="UniProtKB-KW"/>
</dbReference>
<dbReference type="PROSITE" id="PS00143">
    <property type="entry name" value="INSULINASE"/>
    <property type="match status" value="1"/>
</dbReference>
<name>A0A074N2S5_9SPHN</name>
<dbReference type="InterPro" id="IPR050626">
    <property type="entry name" value="Peptidase_M16"/>
</dbReference>
<protein>
    <submittedName>
        <fullName evidence="12">Peptidase M16</fullName>
    </submittedName>
</protein>
<dbReference type="Pfam" id="PF00675">
    <property type="entry name" value="Peptidase_M16"/>
    <property type="match status" value="1"/>
</dbReference>
<gene>
    <name evidence="12" type="ORF">EH32_04625</name>
</gene>
<dbReference type="Pfam" id="PF05193">
    <property type="entry name" value="Peptidase_M16_C"/>
    <property type="match status" value="2"/>
</dbReference>
<reference evidence="12 13" key="1">
    <citation type="submission" date="2014-04" db="EMBL/GenBank/DDBJ databases">
        <title>A comprehensive comparison of genomes of Erythrobacter spp. Strains.</title>
        <authorList>
            <person name="Zheng Q."/>
        </authorList>
    </citation>
    <scope>NUCLEOTIDE SEQUENCE [LARGE SCALE GENOMIC DNA]</scope>
    <source>
        <strain evidence="12 13">DSM 8509</strain>
    </source>
</reference>
<evidence type="ECO:0000256" key="1">
    <source>
        <dbReference type="ARBA" id="ARBA00001947"/>
    </source>
</evidence>
<evidence type="ECO:0000256" key="4">
    <source>
        <dbReference type="ARBA" id="ARBA00022723"/>
    </source>
</evidence>